<evidence type="ECO:0000256" key="10">
    <source>
        <dbReference type="PROSITE-ProRule" id="PRU01193"/>
    </source>
</evidence>
<feature type="domain" description="CBS" evidence="11">
    <location>
        <begin position="220"/>
        <end position="281"/>
    </location>
</feature>
<protein>
    <submittedName>
        <fullName evidence="13">CBS domain containing-hemolysin-like protein</fullName>
    </submittedName>
</protein>
<dbReference type="PANTHER" id="PTHR43099">
    <property type="entry name" value="UPF0053 PROTEIN YRKA"/>
    <property type="match status" value="1"/>
</dbReference>
<proteinExistence type="inferred from homology"/>
<keyword evidence="4 10" id="KW-0812">Transmembrane</keyword>
<dbReference type="InterPro" id="IPR051676">
    <property type="entry name" value="UPF0053_domain"/>
</dbReference>
<dbReference type="Gene3D" id="3.30.465.10">
    <property type="match status" value="1"/>
</dbReference>
<dbReference type="InterPro" id="IPR036318">
    <property type="entry name" value="FAD-bd_PCMH-like_sf"/>
</dbReference>
<dbReference type="FunFam" id="3.10.580.10:FF:000002">
    <property type="entry name" value="Magnesium/cobalt efflux protein CorC"/>
    <property type="match status" value="1"/>
</dbReference>
<evidence type="ECO:0000313" key="13">
    <source>
        <dbReference type="EMBL" id="NYI70785.1"/>
    </source>
</evidence>
<evidence type="ECO:0000256" key="9">
    <source>
        <dbReference type="PROSITE-ProRule" id="PRU00703"/>
    </source>
</evidence>
<dbReference type="PANTHER" id="PTHR43099:SF6">
    <property type="entry name" value="UPF0053 PROTEIN RV1842C"/>
    <property type="match status" value="1"/>
</dbReference>
<keyword evidence="7 9" id="KW-0129">CBS domain</keyword>
<keyword evidence="14" id="KW-1185">Reference proteome</keyword>
<evidence type="ECO:0000256" key="8">
    <source>
        <dbReference type="ARBA" id="ARBA00023136"/>
    </source>
</evidence>
<evidence type="ECO:0000256" key="6">
    <source>
        <dbReference type="ARBA" id="ARBA00022989"/>
    </source>
</evidence>
<dbReference type="GO" id="GO:0050660">
    <property type="term" value="F:flavin adenine dinucleotide binding"/>
    <property type="evidence" value="ECO:0007669"/>
    <property type="project" value="InterPro"/>
</dbReference>
<name>A0A7Z0D8J0_9ACTN</name>
<dbReference type="SMART" id="SM00116">
    <property type="entry name" value="CBS"/>
    <property type="match status" value="2"/>
</dbReference>
<evidence type="ECO:0000256" key="2">
    <source>
        <dbReference type="ARBA" id="ARBA00006337"/>
    </source>
</evidence>
<evidence type="ECO:0000313" key="14">
    <source>
        <dbReference type="Proteomes" id="UP000527616"/>
    </source>
</evidence>
<organism evidence="13 14">
    <name type="scientific">Naumannella cuiyingiana</name>
    <dbReference type="NCBI Taxonomy" id="1347891"/>
    <lineage>
        <taxon>Bacteria</taxon>
        <taxon>Bacillati</taxon>
        <taxon>Actinomycetota</taxon>
        <taxon>Actinomycetes</taxon>
        <taxon>Propionibacteriales</taxon>
        <taxon>Propionibacteriaceae</taxon>
        <taxon>Naumannella</taxon>
    </lineage>
</organism>
<dbReference type="PROSITE" id="PS51371">
    <property type="entry name" value="CBS"/>
    <property type="match status" value="2"/>
</dbReference>
<dbReference type="Pfam" id="PF00571">
    <property type="entry name" value="CBS"/>
    <property type="match status" value="2"/>
</dbReference>
<keyword evidence="8 10" id="KW-0472">Membrane</keyword>
<keyword evidence="5" id="KW-0677">Repeat</keyword>
<dbReference type="Pfam" id="PF01595">
    <property type="entry name" value="CNNM"/>
    <property type="match status" value="1"/>
</dbReference>
<dbReference type="AlphaFoldDB" id="A0A7Z0D8J0"/>
<dbReference type="SMART" id="SM01091">
    <property type="entry name" value="CorC_HlyC"/>
    <property type="match status" value="1"/>
</dbReference>
<feature type="domain" description="CBS" evidence="11">
    <location>
        <begin position="287"/>
        <end position="347"/>
    </location>
</feature>
<evidence type="ECO:0000256" key="7">
    <source>
        <dbReference type="ARBA" id="ARBA00023122"/>
    </source>
</evidence>
<comment type="subcellular location">
    <subcellularLocation>
        <location evidence="1">Cell membrane</location>
        <topology evidence="1">Multi-pass membrane protein</topology>
    </subcellularLocation>
</comment>
<reference evidence="13 14" key="1">
    <citation type="submission" date="2020-07" db="EMBL/GenBank/DDBJ databases">
        <title>Sequencing the genomes of 1000 actinobacteria strains.</title>
        <authorList>
            <person name="Klenk H.-P."/>
        </authorList>
    </citation>
    <scope>NUCLEOTIDE SEQUENCE [LARGE SCALE GENOMIC DNA]</scope>
    <source>
        <strain evidence="13 14">DSM 103164</strain>
    </source>
</reference>
<gene>
    <name evidence="13" type="ORF">GGQ54_001345</name>
</gene>
<accession>A0A7Z0D8J0</accession>
<feature type="domain" description="CNNM transmembrane" evidence="12">
    <location>
        <begin position="1"/>
        <end position="201"/>
    </location>
</feature>
<evidence type="ECO:0000259" key="11">
    <source>
        <dbReference type="PROSITE" id="PS51371"/>
    </source>
</evidence>
<dbReference type="InterPro" id="IPR005170">
    <property type="entry name" value="Transptr-assoc_dom"/>
</dbReference>
<dbReference type="InterPro" id="IPR044751">
    <property type="entry name" value="Ion_transp-like_CBS"/>
</dbReference>
<dbReference type="SUPFAM" id="SSF54631">
    <property type="entry name" value="CBS-domain pair"/>
    <property type="match status" value="1"/>
</dbReference>
<keyword evidence="3" id="KW-1003">Cell membrane</keyword>
<evidence type="ECO:0000256" key="5">
    <source>
        <dbReference type="ARBA" id="ARBA00022737"/>
    </source>
</evidence>
<comment type="similarity">
    <text evidence="2">Belongs to the UPF0053 family.</text>
</comment>
<evidence type="ECO:0000256" key="1">
    <source>
        <dbReference type="ARBA" id="ARBA00004651"/>
    </source>
</evidence>
<dbReference type="InterPro" id="IPR002550">
    <property type="entry name" value="CNNM"/>
</dbReference>
<evidence type="ECO:0000256" key="3">
    <source>
        <dbReference type="ARBA" id="ARBA00022475"/>
    </source>
</evidence>
<dbReference type="CDD" id="cd04590">
    <property type="entry name" value="CBS_pair_CorC_HlyC_assoc"/>
    <property type="match status" value="1"/>
</dbReference>
<dbReference type="Proteomes" id="UP000527616">
    <property type="component" value="Unassembled WGS sequence"/>
</dbReference>
<dbReference type="PROSITE" id="PS51846">
    <property type="entry name" value="CNNM"/>
    <property type="match status" value="1"/>
</dbReference>
<dbReference type="EMBL" id="JACBZS010000001">
    <property type="protein sequence ID" value="NYI70785.1"/>
    <property type="molecule type" value="Genomic_DNA"/>
</dbReference>
<comment type="caution">
    <text evidence="13">The sequence shown here is derived from an EMBL/GenBank/DDBJ whole genome shotgun (WGS) entry which is preliminary data.</text>
</comment>
<dbReference type="SUPFAM" id="SSF56176">
    <property type="entry name" value="FAD-binding/transporter-associated domain-like"/>
    <property type="match status" value="1"/>
</dbReference>
<evidence type="ECO:0000256" key="4">
    <source>
        <dbReference type="ARBA" id="ARBA00022692"/>
    </source>
</evidence>
<keyword evidence="6 10" id="KW-1133">Transmembrane helix</keyword>
<dbReference type="Pfam" id="PF03471">
    <property type="entry name" value="CorC_HlyC"/>
    <property type="match status" value="1"/>
</dbReference>
<dbReference type="InterPro" id="IPR046342">
    <property type="entry name" value="CBS_dom_sf"/>
</dbReference>
<evidence type="ECO:0000259" key="12">
    <source>
        <dbReference type="PROSITE" id="PS51846"/>
    </source>
</evidence>
<dbReference type="GO" id="GO:0005886">
    <property type="term" value="C:plasma membrane"/>
    <property type="evidence" value="ECO:0007669"/>
    <property type="project" value="UniProtKB-SubCell"/>
</dbReference>
<dbReference type="InterPro" id="IPR000644">
    <property type="entry name" value="CBS_dom"/>
</dbReference>
<dbReference type="Gene3D" id="3.10.580.10">
    <property type="entry name" value="CBS-domain"/>
    <property type="match status" value="1"/>
</dbReference>
<sequence>MSWVLLAIAIALVFLCGIFVAAEFSFVTVDRGQVRREAEAGDRAAQGLDKALTQLSTQLSGAQVGITLTNLAIGFLAEPAVAELLRTPLAAAGVPEMAIGPIALGAALVAANVVTMVYGELVPKNLAIAAPMRTAKLTQLPMRIITAALYVPIRLCNGAANAIVRLLGFEPQEELRSVRSPEEIASLVRRSAHQGMLDTETATLMERSLAFANLTAADIMTPRVRMHTVRADAPVQAVLDASRATGHSRFPVTGRGEEADDVVGIVHVKDAVAVAPDDRDAVRVAERMSRPVLVPETLQLDPLLTQLRDEGMQVVLVVDEYGGTAGLVTLEDVVEELVGDIADEHDTASSGLRRRRDGSWAVSGLLRPDEIAERTGVSLPEGEYYDTVAGMFVTLFGAIPAAGDTVTVAVARQVDLDADGADEVGEYQVRLTVERMDGRRVDRLRMVVLDDLVDEHPERRSGALG</sequence>
<dbReference type="InterPro" id="IPR016169">
    <property type="entry name" value="FAD-bd_PCMH_sub2"/>
</dbReference>
<dbReference type="RefSeq" id="WP_179444694.1">
    <property type="nucleotide sequence ID" value="NZ_JACBZS010000001.1"/>
</dbReference>